<keyword evidence="2" id="KW-1185">Reference proteome</keyword>
<accession>A0A0S4KTJ0</accession>
<organism evidence="1 2">
    <name type="scientific">Candidatus Nitrospira inopinata</name>
    <dbReference type="NCBI Taxonomy" id="1715989"/>
    <lineage>
        <taxon>Bacteria</taxon>
        <taxon>Pseudomonadati</taxon>
        <taxon>Nitrospirota</taxon>
        <taxon>Nitrospiria</taxon>
        <taxon>Nitrospirales</taxon>
        <taxon>Nitrospiraceae</taxon>
        <taxon>Nitrospira</taxon>
    </lineage>
</organism>
<dbReference type="Proteomes" id="UP000066284">
    <property type="component" value="Chromosome 1"/>
</dbReference>
<evidence type="ECO:0000313" key="2">
    <source>
        <dbReference type="Proteomes" id="UP000066284"/>
    </source>
</evidence>
<proteinExistence type="predicted"/>
<evidence type="ECO:0000313" key="1">
    <source>
        <dbReference type="EMBL" id="CUQ66633.1"/>
    </source>
</evidence>
<name>A0A0S4KTJ0_9BACT</name>
<dbReference type="AlphaFoldDB" id="A0A0S4KTJ0"/>
<reference evidence="2" key="1">
    <citation type="submission" date="2015-09" db="EMBL/GenBank/DDBJ databases">
        <authorList>
            <person name="Daims H."/>
        </authorList>
    </citation>
    <scope>NUCLEOTIDE SEQUENCE [LARGE SCALE GENOMIC DNA]</scope>
</reference>
<dbReference type="KEGG" id="nio:NITINOP_1658"/>
<gene>
    <name evidence="1" type="ORF">NITINOP_1658</name>
</gene>
<protein>
    <submittedName>
        <fullName evidence="1">Uncharacterized protein</fullName>
    </submittedName>
</protein>
<dbReference type="EMBL" id="LN885086">
    <property type="protein sequence ID" value="CUQ66633.1"/>
    <property type="molecule type" value="Genomic_DNA"/>
</dbReference>
<sequence length="69" mass="7519">MIRENLDTLRTKKTPLGFIEALLTDVGEVPIERVFQGTIGHGPSVVILTASWKEHDLAALSGSNQIETC</sequence>